<evidence type="ECO:0000256" key="6">
    <source>
        <dbReference type="ARBA" id="ARBA00022827"/>
    </source>
</evidence>
<comment type="catalytic activity">
    <reaction evidence="9">
        <text>n a quinone + n hydrogen sulfide + n H(+) = polysulfur(n-2) + n a quinol</text>
        <dbReference type="Rhea" id="RHEA:30239"/>
        <dbReference type="Rhea" id="RHEA-COMP:19475"/>
        <dbReference type="ChEBI" id="CHEBI:15378"/>
        <dbReference type="ChEBI" id="CHEBI:17909"/>
        <dbReference type="ChEBI" id="CHEBI:24646"/>
        <dbReference type="ChEBI" id="CHEBI:29919"/>
        <dbReference type="ChEBI" id="CHEBI:132124"/>
        <dbReference type="EC" id="1.8.5.4"/>
    </reaction>
</comment>
<dbReference type="OrthoDB" id="9802771at2"/>
<evidence type="ECO:0000256" key="10">
    <source>
        <dbReference type="ARBA" id="ARBA00054727"/>
    </source>
</evidence>
<dbReference type="KEGG" id="sva:SVA_1781"/>
<comment type="cofactor">
    <cofactor evidence="1">
        <name>FAD</name>
        <dbReference type="ChEBI" id="CHEBI:57692"/>
    </cofactor>
</comment>
<evidence type="ECO:0000256" key="14">
    <source>
        <dbReference type="ARBA" id="ARBA00081101"/>
    </source>
</evidence>
<dbReference type="GO" id="GO:0016020">
    <property type="term" value="C:membrane"/>
    <property type="evidence" value="ECO:0007669"/>
    <property type="project" value="UniProtKB-SubCell"/>
</dbReference>
<dbReference type="GO" id="GO:0048038">
    <property type="term" value="F:quinone binding"/>
    <property type="evidence" value="ECO:0007669"/>
    <property type="project" value="UniProtKB-KW"/>
</dbReference>
<comment type="subcellular location">
    <subcellularLocation>
        <location evidence="2">Membrane</location>
        <topology evidence="2">Peripheral membrane protein</topology>
    </subcellularLocation>
</comment>
<dbReference type="Gene3D" id="3.50.50.100">
    <property type="match status" value="1"/>
</dbReference>
<evidence type="ECO:0000259" key="15">
    <source>
        <dbReference type="Pfam" id="PF07992"/>
    </source>
</evidence>
<dbReference type="GO" id="GO:0070224">
    <property type="term" value="F:sulfide:quinone oxidoreductase activity"/>
    <property type="evidence" value="ECO:0007669"/>
    <property type="project" value="UniProtKB-EC"/>
</dbReference>
<dbReference type="RefSeq" id="WP_096460857.1">
    <property type="nucleotide sequence ID" value="NZ_AP014936.1"/>
</dbReference>
<keyword evidence="4" id="KW-0874">Quinone</keyword>
<evidence type="ECO:0000256" key="7">
    <source>
        <dbReference type="ARBA" id="ARBA00023002"/>
    </source>
</evidence>
<dbReference type="InterPro" id="IPR051169">
    <property type="entry name" value="NADH-Q_oxidoreductase"/>
</dbReference>
<dbReference type="PANTHER" id="PTHR42913">
    <property type="entry name" value="APOPTOSIS-INDUCING FACTOR 1"/>
    <property type="match status" value="1"/>
</dbReference>
<keyword evidence="8" id="KW-0472">Membrane</keyword>
<dbReference type="PANTHER" id="PTHR42913:SF6">
    <property type="entry name" value="SULFIDE-QUINONE REDUCTASE"/>
    <property type="match status" value="1"/>
</dbReference>
<evidence type="ECO:0000256" key="11">
    <source>
        <dbReference type="ARBA" id="ARBA00060891"/>
    </source>
</evidence>
<keyword evidence="5" id="KW-0547">Nucleotide-binding</keyword>
<evidence type="ECO:0000256" key="4">
    <source>
        <dbReference type="ARBA" id="ARBA00022719"/>
    </source>
</evidence>
<organism evidence="16 17">
    <name type="scientific">Sulfurifustis variabilis</name>
    <dbReference type="NCBI Taxonomy" id="1675686"/>
    <lineage>
        <taxon>Bacteria</taxon>
        <taxon>Pseudomonadati</taxon>
        <taxon>Pseudomonadota</taxon>
        <taxon>Gammaproteobacteria</taxon>
        <taxon>Acidiferrobacterales</taxon>
        <taxon>Acidiferrobacteraceae</taxon>
        <taxon>Sulfurifustis</taxon>
    </lineage>
</organism>
<dbReference type="EC" id="1.8.5.4" evidence="12"/>
<sequence length="426" mass="46866">MAHVVILGAGIGGISAAYEMKRLRRGDDRVTILSNLDYFQFTPSNPWVAAGWRKPESVKIPLGPVLAQQGIEFVGKGARRVHPAANEIELGDGQRLGYDYLIIATGPRLAFDDIPGLGPTNHTHSVCTVEHAAQSAQAWERFAADPGPIVVGAVQGASCFGPAYEFAYIMDTDLRRRRIRDRVPMTFVTSEPYIGHLGLGGVGDSKGMLESEMRERHIRWICNAKVAKVEAGKMHVSELDEDGKEKRTHELPFKYGMMLPAFAGIEAVAGIEGLTNPRGFILIDEYQRNPRYPNVYGVGVCVAIPPIEQTPVPTGVPKTGYMIESMATAACENIRASIDGRAPHAKATWNAICLADMGDTGTAFVAIPEIPPRNKNWMKKGKWVHWAKVGFETYFMRKVRKGIGEPAYERLLLKLMGLERLKKEAA</sequence>
<dbReference type="PRINTS" id="PR00368">
    <property type="entry name" value="FADPNR"/>
</dbReference>
<evidence type="ECO:0000256" key="5">
    <source>
        <dbReference type="ARBA" id="ARBA00022741"/>
    </source>
</evidence>
<evidence type="ECO:0000256" key="8">
    <source>
        <dbReference type="ARBA" id="ARBA00023136"/>
    </source>
</evidence>
<accession>A0A1B4V4L1</accession>
<evidence type="ECO:0000256" key="12">
    <source>
        <dbReference type="ARBA" id="ARBA00066453"/>
    </source>
</evidence>
<evidence type="ECO:0000256" key="9">
    <source>
        <dbReference type="ARBA" id="ARBA00050821"/>
    </source>
</evidence>
<protein>
    <recommendedName>
        <fullName evidence="13">Sulfide-quinone reductase</fullName>
        <ecNumber evidence="12">1.8.5.4</ecNumber>
    </recommendedName>
    <alternativeName>
        <fullName evidence="14">Sulfide:quinone oxidoreductase</fullName>
    </alternativeName>
</protein>
<dbReference type="InterPro" id="IPR036188">
    <property type="entry name" value="FAD/NAD-bd_sf"/>
</dbReference>
<evidence type="ECO:0000313" key="17">
    <source>
        <dbReference type="Proteomes" id="UP000218899"/>
    </source>
</evidence>
<dbReference type="GO" id="GO:0000166">
    <property type="term" value="F:nucleotide binding"/>
    <property type="evidence" value="ECO:0007669"/>
    <property type="project" value="UniProtKB-KW"/>
</dbReference>
<name>A0A1B4V4L1_9GAMM</name>
<dbReference type="GO" id="GO:0019646">
    <property type="term" value="P:aerobic electron transport chain"/>
    <property type="evidence" value="ECO:0007669"/>
    <property type="project" value="TreeGrafter"/>
</dbReference>
<keyword evidence="6" id="KW-0274">FAD</keyword>
<evidence type="ECO:0000313" key="16">
    <source>
        <dbReference type="EMBL" id="BAU48335.1"/>
    </source>
</evidence>
<dbReference type="Pfam" id="PF07992">
    <property type="entry name" value="Pyr_redox_2"/>
    <property type="match status" value="1"/>
</dbReference>
<keyword evidence="7" id="KW-0560">Oxidoreductase</keyword>
<evidence type="ECO:0000256" key="2">
    <source>
        <dbReference type="ARBA" id="ARBA00004170"/>
    </source>
</evidence>
<proteinExistence type="inferred from homology"/>
<dbReference type="EMBL" id="AP014936">
    <property type="protein sequence ID" value="BAU48335.1"/>
    <property type="molecule type" value="Genomic_DNA"/>
</dbReference>
<dbReference type="Proteomes" id="UP000218899">
    <property type="component" value="Chromosome"/>
</dbReference>
<comment type="function">
    <text evidence="10">Catalyzes the oxidation of hydrogen sulfide, with the help of a quinone. Consecutive reaction cycles lead to the accumulation of a polysulfide product on the active site Cys residues; these products are released when they exceed a critical length, typically as cyclooctasulfur.</text>
</comment>
<dbReference type="SUPFAM" id="SSF51905">
    <property type="entry name" value="FAD/NAD(P)-binding domain"/>
    <property type="match status" value="2"/>
</dbReference>
<dbReference type="GO" id="GO:0003955">
    <property type="term" value="F:NAD(P)H dehydrogenase (quinone) activity"/>
    <property type="evidence" value="ECO:0007669"/>
    <property type="project" value="TreeGrafter"/>
</dbReference>
<keyword evidence="17" id="KW-1185">Reference proteome</keyword>
<reference evidence="16 17" key="1">
    <citation type="submission" date="2015-08" db="EMBL/GenBank/DDBJ databases">
        <title>Complete genome sequence of Sulfurifustis variabilis.</title>
        <authorList>
            <person name="Miura A."/>
            <person name="Kojima H."/>
            <person name="Fukui M."/>
        </authorList>
    </citation>
    <scope>NUCLEOTIDE SEQUENCE [LARGE SCALE GENOMIC DNA]</scope>
    <source>
        <strain evidence="17">skN76</strain>
    </source>
</reference>
<evidence type="ECO:0000256" key="13">
    <source>
        <dbReference type="ARBA" id="ARBA00071264"/>
    </source>
</evidence>
<evidence type="ECO:0000256" key="3">
    <source>
        <dbReference type="ARBA" id="ARBA00022630"/>
    </source>
</evidence>
<evidence type="ECO:0000256" key="1">
    <source>
        <dbReference type="ARBA" id="ARBA00001974"/>
    </source>
</evidence>
<gene>
    <name evidence="16" type="ORF">SVA_1781</name>
</gene>
<feature type="domain" description="FAD/NAD(P)-binding" evidence="15">
    <location>
        <begin position="3"/>
        <end position="304"/>
    </location>
</feature>
<comment type="similarity">
    <text evidence="11">Belongs to the SQRD family.</text>
</comment>
<dbReference type="FunFam" id="3.50.50.100:FF:000017">
    <property type="entry name" value="Sulfide-quinone reductase"/>
    <property type="match status" value="1"/>
</dbReference>
<keyword evidence="3" id="KW-0285">Flavoprotein</keyword>
<dbReference type="AlphaFoldDB" id="A0A1B4V4L1"/>
<dbReference type="InterPro" id="IPR023753">
    <property type="entry name" value="FAD/NAD-binding_dom"/>
</dbReference>